<gene>
    <name evidence="1" type="ORF">QFC21_004655</name>
</gene>
<keyword evidence="2" id="KW-1185">Reference proteome</keyword>
<protein>
    <submittedName>
        <fullName evidence="1">Uncharacterized protein</fullName>
    </submittedName>
</protein>
<comment type="caution">
    <text evidence="1">The sequence shown here is derived from an EMBL/GenBank/DDBJ whole genome shotgun (WGS) entry which is preliminary data.</text>
</comment>
<accession>A0ACC2VF76</accession>
<evidence type="ECO:0000313" key="1">
    <source>
        <dbReference type="EMBL" id="KAJ9097619.1"/>
    </source>
</evidence>
<sequence length="582" mass="63771">MSRTLMHAWPVPGFSVHPVQVERQIMASPPLAVDPFAVELAELRKSWYTSISPRDRTFVHAVRNTALGLIDSIINDLTATQQAREDAVSRIRELALEAGPTILDRHITAFKRAQEDCLVDRQVQALSNGSEQFMDGKVDSDKSPPPTSTTVLAQRYHHHAPHPGIVASSLNPSQTRKPGILETQSAHPADAQLLERPVTPQGIDESLADALSSSITGLPGRTALLEPPGSNQQSDEYPRHGTSLLYEPSPAYLSALIDRILKAHLPPNDYASTAERAMITEIIANTILGNILRKCSEPWFLWRIGLSWMEAAEEENFPGKEGMLEKGGLVGEKLVTSDRTAVFEKQPLNKESNILGLTPFYVDIISRLSSMFANAGWRCLTIASKWLQQRIYSDPETETSSSPPTPPPCKPNKHILEPWLDVLTSLTSAGSSYGKQELCNVTRMAYTIGANTADRQVVDKTLCIDTATKIVTKLTDILFPDGQPATSIPDPSPGEAEEMKRSLERRIWAKTPHIVVAIALARFLILGRNEAAQRQTITDAFEVFSNASANTTVLLTLVESAIFDLLPGMGSKTQNITVDGSP</sequence>
<reference evidence="1" key="1">
    <citation type="submission" date="2023-04" db="EMBL/GenBank/DDBJ databases">
        <title>Draft Genome sequencing of Naganishia species isolated from polar environments using Oxford Nanopore Technology.</title>
        <authorList>
            <person name="Leo P."/>
            <person name="Venkateswaran K."/>
        </authorList>
    </citation>
    <scope>NUCLEOTIDE SEQUENCE</scope>
    <source>
        <strain evidence="1">MNA-CCFEE 5423</strain>
    </source>
</reference>
<dbReference type="Proteomes" id="UP001227268">
    <property type="component" value="Unassembled WGS sequence"/>
</dbReference>
<proteinExistence type="predicted"/>
<name>A0ACC2VF76_9TREE</name>
<organism evidence="1 2">
    <name type="scientific">Naganishia friedmannii</name>
    <dbReference type="NCBI Taxonomy" id="89922"/>
    <lineage>
        <taxon>Eukaryota</taxon>
        <taxon>Fungi</taxon>
        <taxon>Dikarya</taxon>
        <taxon>Basidiomycota</taxon>
        <taxon>Agaricomycotina</taxon>
        <taxon>Tremellomycetes</taxon>
        <taxon>Filobasidiales</taxon>
        <taxon>Filobasidiaceae</taxon>
        <taxon>Naganishia</taxon>
    </lineage>
</organism>
<dbReference type="EMBL" id="JASBWT010000016">
    <property type="protein sequence ID" value="KAJ9097619.1"/>
    <property type="molecule type" value="Genomic_DNA"/>
</dbReference>
<evidence type="ECO:0000313" key="2">
    <source>
        <dbReference type="Proteomes" id="UP001227268"/>
    </source>
</evidence>